<evidence type="ECO:0000256" key="6">
    <source>
        <dbReference type="SAM" id="Coils"/>
    </source>
</evidence>
<feature type="compositionally biased region" description="Basic and acidic residues" evidence="7">
    <location>
        <begin position="9"/>
        <end position="21"/>
    </location>
</feature>
<proteinExistence type="predicted"/>
<dbReference type="InterPro" id="IPR003661">
    <property type="entry name" value="HisK_dim/P_dom"/>
</dbReference>
<keyword evidence="3" id="KW-0597">Phosphoprotein</keyword>
<keyword evidence="8" id="KW-0472">Membrane</keyword>
<dbReference type="InterPro" id="IPR004358">
    <property type="entry name" value="Sig_transdc_His_kin-like_C"/>
</dbReference>
<evidence type="ECO:0000313" key="10">
    <source>
        <dbReference type="EMBL" id="TLX42279.1"/>
    </source>
</evidence>
<accession>A0A6C1KDE2</accession>
<dbReference type="InterPro" id="IPR003594">
    <property type="entry name" value="HATPase_dom"/>
</dbReference>
<dbReference type="SMART" id="SM00387">
    <property type="entry name" value="HATPase_c"/>
    <property type="match status" value="1"/>
</dbReference>
<feature type="transmembrane region" description="Helical" evidence="8">
    <location>
        <begin position="210"/>
        <end position="232"/>
    </location>
</feature>
<keyword evidence="6" id="KW-0175">Coiled coil</keyword>
<sequence length="520" mass="56359">MPGTSGHENPARDIPSREKAPAGDVSRAPAGRLRLPGPTLLLVLGFAVLASISAMSITLVYRAQDDADSVTHTLRVMNAISQLQVMVRRAESAERGFLITGGDGFLRFYEESKARALPSLDEIGALTQDNPAQQARVAEARPLLDSRFASFERAIALRQSGDVEAAQADLKADRSEGAMSRLGTLLIDMKAAETQLLDSRAIASRHSAGWLTAVSAGGFAVVLALGGLALYLNRRTIAALEEAQQELETVNAGLEQRVAARTADLKEANDEIQRFAYIVSHDLRSPLVNIMGFTSEIETMRTELFQRLGRLRETAGEAREADAEMAADFEEALGFIKTSITRMDRLINAILALSREGRKEFMPVDVDVGELIANIAGSMAHQTNEVGAVIRAGQLPVIHSDRLALEQIFTNLLDNALKYLRDGVPGVIEVSAVNTPGFITFVVKDNGRGIDPKDRGRVFELFRRSGRQDRPGEGIGLAHVRALVRRMGGLISLDSTLGEGSTLKVTLPRRLPIDNGHKDT</sequence>
<dbReference type="PANTHER" id="PTHR42878">
    <property type="entry name" value="TWO-COMPONENT HISTIDINE KINASE"/>
    <property type="match status" value="1"/>
</dbReference>
<dbReference type="InterPro" id="IPR005467">
    <property type="entry name" value="His_kinase_dom"/>
</dbReference>
<gene>
    <name evidence="10" type="ORF">FBQ73_15710</name>
</gene>
<evidence type="ECO:0000256" key="4">
    <source>
        <dbReference type="ARBA" id="ARBA00022679"/>
    </source>
</evidence>
<keyword evidence="5 10" id="KW-0418">Kinase</keyword>
<protein>
    <recommendedName>
        <fullName evidence="2">histidine kinase</fullName>
        <ecNumber evidence="2">2.7.13.3</ecNumber>
    </recommendedName>
</protein>
<dbReference type="PROSITE" id="PS50109">
    <property type="entry name" value="HIS_KIN"/>
    <property type="match status" value="1"/>
</dbReference>
<dbReference type="Pfam" id="PF02518">
    <property type="entry name" value="HATPase_c"/>
    <property type="match status" value="1"/>
</dbReference>
<dbReference type="EC" id="2.7.13.3" evidence="2"/>
<dbReference type="CDD" id="cd00082">
    <property type="entry name" value="HisKA"/>
    <property type="match status" value="1"/>
</dbReference>
<comment type="catalytic activity">
    <reaction evidence="1">
        <text>ATP + protein L-histidine = ADP + protein N-phospho-L-histidine.</text>
        <dbReference type="EC" id="2.7.13.3"/>
    </reaction>
</comment>
<comment type="caution">
    <text evidence="10">The sequence shown here is derived from an EMBL/GenBank/DDBJ whole genome shotgun (WGS) entry which is preliminary data.</text>
</comment>
<dbReference type="Gene3D" id="3.30.565.10">
    <property type="entry name" value="Histidine kinase-like ATPase, C-terminal domain"/>
    <property type="match status" value="1"/>
</dbReference>
<dbReference type="SUPFAM" id="SSF47384">
    <property type="entry name" value="Homodimeric domain of signal transducing histidine kinase"/>
    <property type="match status" value="1"/>
</dbReference>
<evidence type="ECO:0000256" key="3">
    <source>
        <dbReference type="ARBA" id="ARBA00022553"/>
    </source>
</evidence>
<evidence type="ECO:0000256" key="5">
    <source>
        <dbReference type="ARBA" id="ARBA00022777"/>
    </source>
</evidence>
<dbReference type="SMART" id="SM00388">
    <property type="entry name" value="HisKA"/>
    <property type="match status" value="1"/>
</dbReference>
<dbReference type="InterPro" id="IPR007891">
    <property type="entry name" value="CHASE3"/>
</dbReference>
<dbReference type="RefSeq" id="WP_138400418.1">
    <property type="nucleotide sequence ID" value="NZ_JBAFVL010000003.1"/>
</dbReference>
<evidence type="ECO:0000256" key="7">
    <source>
        <dbReference type="SAM" id="MobiDB-lite"/>
    </source>
</evidence>
<feature type="coiled-coil region" evidence="6">
    <location>
        <begin position="237"/>
        <end position="271"/>
    </location>
</feature>
<evidence type="ECO:0000256" key="8">
    <source>
        <dbReference type="SAM" id="Phobius"/>
    </source>
</evidence>
<keyword evidence="8" id="KW-0812">Transmembrane</keyword>
<evidence type="ECO:0000313" key="11">
    <source>
        <dbReference type="Proteomes" id="UP000305131"/>
    </source>
</evidence>
<reference evidence="10 11" key="1">
    <citation type="submission" date="2019-05" db="EMBL/GenBank/DDBJ databases">
        <authorList>
            <person name="Zhou X."/>
        </authorList>
    </citation>
    <scope>NUCLEOTIDE SEQUENCE [LARGE SCALE GENOMIC DNA]</scope>
    <source>
        <strain evidence="10 11">DSM 432</strain>
    </source>
</reference>
<dbReference type="GO" id="GO:0007234">
    <property type="term" value="P:osmosensory signaling via phosphorelay pathway"/>
    <property type="evidence" value="ECO:0007669"/>
    <property type="project" value="TreeGrafter"/>
</dbReference>
<evidence type="ECO:0000256" key="2">
    <source>
        <dbReference type="ARBA" id="ARBA00012438"/>
    </source>
</evidence>
<dbReference type="Pfam" id="PF00512">
    <property type="entry name" value="HisKA"/>
    <property type="match status" value="1"/>
</dbReference>
<dbReference type="Gene3D" id="1.10.287.130">
    <property type="match status" value="1"/>
</dbReference>
<dbReference type="GO" id="GO:0030295">
    <property type="term" value="F:protein kinase activator activity"/>
    <property type="evidence" value="ECO:0007669"/>
    <property type="project" value="TreeGrafter"/>
</dbReference>
<organism evidence="10 11">
    <name type="scientific">Xanthobacter autotrophicus</name>
    <dbReference type="NCBI Taxonomy" id="280"/>
    <lineage>
        <taxon>Bacteria</taxon>
        <taxon>Pseudomonadati</taxon>
        <taxon>Pseudomonadota</taxon>
        <taxon>Alphaproteobacteria</taxon>
        <taxon>Hyphomicrobiales</taxon>
        <taxon>Xanthobacteraceae</taxon>
        <taxon>Xanthobacter</taxon>
    </lineage>
</organism>
<evidence type="ECO:0000256" key="1">
    <source>
        <dbReference type="ARBA" id="ARBA00000085"/>
    </source>
</evidence>
<evidence type="ECO:0000259" key="9">
    <source>
        <dbReference type="PROSITE" id="PS50109"/>
    </source>
</evidence>
<keyword evidence="4" id="KW-0808">Transferase</keyword>
<dbReference type="AlphaFoldDB" id="A0A6C1KDE2"/>
<dbReference type="GO" id="GO:0000155">
    <property type="term" value="F:phosphorelay sensor kinase activity"/>
    <property type="evidence" value="ECO:0007669"/>
    <property type="project" value="InterPro"/>
</dbReference>
<name>A0A6C1KDE2_XANAU</name>
<dbReference type="InterPro" id="IPR036097">
    <property type="entry name" value="HisK_dim/P_sf"/>
</dbReference>
<dbReference type="GO" id="GO:0000156">
    <property type="term" value="F:phosphorelay response regulator activity"/>
    <property type="evidence" value="ECO:0007669"/>
    <property type="project" value="TreeGrafter"/>
</dbReference>
<dbReference type="EMBL" id="VAUP01000031">
    <property type="protein sequence ID" value="TLX42279.1"/>
    <property type="molecule type" value="Genomic_DNA"/>
</dbReference>
<keyword evidence="8" id="KW-1133">Transmembrane helix</keyword>
<dbReference type="Proteomes" id="UP000305131">
    <property type="component" value="Unassembled WGS sequence"/>
</dbReference>
<dbReference type="CDD" id="cd19410">
    <property type="entry name" value="HK9-like_sensor"/>
    <property type="match status" value="1"/>
</dbReference>
<feature type="region of interest" description="Disordered" evidence="7">
    <location>
        <begin position="1"/>
        <end position="30"/>
    </location>
</feature>
<dbReference type="PANTHER" id="PTHR42878:SF15">
    <property type="entry name" value="BACTERIOPHYTOCHROME"/>
    <property type="match status" value="1"/>
</dbReference>
<dbReference type="SUPFAM" id="SSF55874">
    <property type="entry name" value="ATPase domain of HSP90 chaperone/DNA topoisomerase II/histidine kinase"/>
    <property type="match status" value="1"/>
</dbReference>
<feature type="domain" description="Histidine kinase" evidence="9">
    <location>
        <begin position="278"/>
        <end position="511"/>
    </location>
</feature>
<dbReference type="InterPro" id="IPR036890">
    <property type="entry name" value="HATPase_C_sf"/>
</dbReference>
<feature type="transmembrane region" description="Helical" evidence="8">
    <location>
        <begin position="40"/>
        <end position="61"/>
    </location>
</feature>
<dbReference type="PRINTS" id="PR00344">
    <property type="entry name" value="BCTRLSENSOR"/>
</dbReference>
<dbReference type="OrthoDB" id="9808408at2"/>
<dbReference type="InterPro" id="IPR050351">
    <property type="entry name" value="BphY/WalK/GraS-like"/>
</dbReference>
<dbReference type="Pfam" id="PF05227">
    <property type="entry name" value="CHASE3"/>
    <property type="match status" value="1"/>
</dbReference>